<name>A0AAV1WPH2_LUPLU</name>
<evidence type="ECO:0000313" key="2">
    <source>
        <dbReference type="EMBL" id="CAL0310722.1"/>
    </source>
</evidence>
<keyword evidence="3" id="KW-1185">Reference proteome</keyword>
<dbReference type="AlphaFoldDB" id="A0AAV1WPH2"/>
<accession>A0AAV1WPH2</accession>
<gene>
    <name evidence="2" type="ORF">LLUT_LOCUS11782</name>
</gene>
<dbReference type="Proteomes" id="UP001497480">
    <property type="component" value="Unassembled WGS sequence"/>
</dbReference>
<protein>
    <submittedName>
        <fullName evidence="2">Uncharacterized protein</fullName>
    </submittedName>
</protein>
<reference evidence="2 3" key="1">
    <citation type="submission" date="2024-03" db="EMBL/GenBank/DDBJ databases">
        <authorList>
            <person name="Martinez-Hernandez J."/>
        </authorList>
    </citation>
    <scope>NUCLEOTIDE SEQUENCE [LARGE SCALE GENOMIC DNA]</scope>
</reference>
<dbReference type="EMBL" id="CAXHTB010000008">
    <property type="protein sequence ID" value="CAL0310722.1"/>
    <property type="molecule type" value="Genomic_DNA"/>
</dbReference>
<comment type="caution">
    <text evidence="2">The sequence shown here is derived from an EMBL/GenBank/DDBJ whole genome shotgun (WGS) entry which is preliminary data.</text>
</comment>
<evidence type="ECO:0000256" key="1">
    <source>
        <dbReference type="SAM" id="MobiDB-lite"/>
    </source>
</evidence>
<organism evidence="2 3">
    <name type="scientific">Lupinus luteus</name>
    <name type="common">European yellow lupine</name>
    <dbReference type="NCBI Taxonomy" id="3873"/>
    <lineage>
        <taxon>Eukaryota</taxon>
        <taxon>Viridiplantae</taxon>
        <taxon>Streptophyta</taxon>
        <taxon>Embryophyta</taxon>
        <taxon>Tracheophyta</taxon>
        <taxon>Spermatophyta</taxon>
        <taxon>Magnoliopsida</taxon>
        <taxon>eudicotyledons</taxon>
        <taxon>Gunneridae</taxon>
        <taxon>Pentapetalae</taxon>
        <taxon>rosids</taxon>
        <taxon>fabids</taxon>
        <taxon>Fabales</taxon>
        <taxon>Fabaceae</taxon>
        <taxon>Papilionoideae</taxon>
        <taxon>50 kb inversion clade</taxon>
        <taxon>genistoids sensu lato</taxon>
        <taxon>core genistoids</taxon>
        <taxon>Genisteae</taxon>
        <taxon>Lupinus</taxon>
    </lineage>
</organism>
<evidence type="ECO:0000313" key="3">
    <source>
        <dbReference type="Proteomes" id="UP001497480"/>
    </source>
</evidence>
<feature type="compositionally biased region" description="Basic and acidic residues" evidence="1">
    <location>
        <begin position="17"/>
        <end position="29"/>
    </location>
</feature>
<proteinExistence type="predicted"/>
<feature type="region of interest" description="Disordered" evidence="1">
    <location>
        <begin position="1"/>
        <end position="31"/>
    </location>
</feature>
<sequence>MTTFSAKQRVNVQQKKNKQDNNERDKGEENTPGFLYWFTFLSTKGYVQYPCSTRDFSTKNYEL</sequence>